<feature type="transmembrane region" description="Helical" evidence="8">
    <location>
        <begin position="12"/>
        <end position="33"/>
    </location>
</feature>
<dbReference type="PANTHER" id="PTHR42718:SF9">
    <property type="entry name" value="MAJOR FACILITATOR SUPERFAMILY MULTIDRUG TRANSPORTER MFSC"/>
    <property type="match status" value="1"/>
</dbReference>
<feature type="transmembrane region" description="Helical" evidence="8">
    <location>
        <begin position="231"/>
        <end position="254"/>
    </location>
</feature>
<feature type="transmembrane region" description="Helical" evidence="8">
    <location>
        <begin position="172"/>
        <end position="189"/>
    </location>
</feature>
<feature type="transmembrane region" description="Helical" evidence="8">
    <location>
        <begin position="209"/>
        <end position="225"/>
    </location>
</feature>
<comment type="subcellular location">
    <subcellularLocation>
        <location evidence="1">Cell membrane</location>
        <topology evidence="1">Multi-pass membrane protein</topology>
    </subcellularLocation>
</comment>
<dbReference type="SUPFAM" id="SSF103473">
    <property type="entry name" value="MFS general substrate transporter"/>
    <property type="match status" value="1"/>
</dbReference>
<keyword evidence="11" id="KW-1185">Reference proteome</keyword>
<dbReference type="Pfam" id="PF07690">
    <property type="entry name" value="MFS_1"/>
    <property type="match status" value="1"/>
</dbReference>
<dbReference type="Gene3D" id="1.20.1250.20">
    <property type="entry name" value="MFS general substrate transporter like domains"/>
    <property type="match status" value="1"/>
</dbReference>
<dbReference type="CDD" id="cd17503">
    <property type="entry name" value="MFS_LmrB_MDR_like"/>
    <property type="match status" value="1"/>
</dbReference>
<dbReference type="Proteomes" id="UP001519287">
    <property type="component" value="Unassembled WGS sequence"/>
</dbReference>
<feature type="transmembrane region" description="Helical" evidence="8">
    <location>
        <begin position="443"/>
        <end position="462"/>
    </location>
</feature>
<feature type="transmembrane region" description="Helical" evidence="8">
    <location>
        <begin position="339"/>
        <end position="357"/>
    </location>
</feature>
<reference evidence="10 11" key="1">
    <citation type="submission" date="2021-03" db="EMBL/GenBank/DDBJ databases">
        <title>Genomic Encyclopedia of Type Strains, Phase IV (KMG-IV): sequencing the most valuable type-strain genomes for metagenomic binning, comparative biology and taxonomic classification.</title>
        <authorList>
            <person name="Goeker M."/>
        </authorList>
    </citation>
    <scope>NUCLEOTIDE SEQUENCE [LARGE SCALE GENOMIC DNA]</scope>
    <source>
        <strain evidence="10 11">DSM 26048</strain>
    </source>
</reference>
<dbReference type="PROSITE" id="PS50850">
    <property type="entry name" value="MFS"/>
    <property type="match status" value="1"/>
</dbReference>
<evidence type="ECO:0000256" key="8">
    <source>
        <dbReference type="SAM" id="Phobius"/>
    </source>
</evidence>
<keyword evidence="6 8" id="KW-1133">Transmembrane helix</keyword>
<proteinExistence type="inferred from homology"/>
<organism evidence="10 11">
    <name type="scientific">Paenibacillus eucommiae</name>
    <dbReference type="NCBI Taxonomy" id="1355755"/>
    <lineage>
        <taxon>Bacteria</taxon>
        <taxon>Bacillati</taxon>
        <taxon>Bacillota</taxon>
        <taxon>Bacilli</taxon>
        <taxon>Bacillales</taxon>
        <taxon>Paenibacillaceae</taxon>
        <taxon>Paenibacillus</taxon>
    </lineage>
</organism>
<dbReference type="RefSeq" id="WP_209978144.1">
    <property type="nucleotide sequence ID" value="NZ_JAGGLB010000043.1"/>
</dbReference>
<keyword evidence="5 8" id="KW-0812">Transmembrane</keyword>
<evidence type="ECO:0000256" key="3">
    <source>
        <dbReference type="ARBA" id="ARBA00022448"/>
    </source>
</evidence>
<dbReference type="EMBL" id="JAGGLB010000043">
    <property type="protein sequence ID" value="MBP1996069.1"/>
    <property type="molecule type" value="Genomic_DNA"/>
</dbReference>
<evidence type="ECO:0000313" key="11">
    <source>
        <dbReference type="Proteomes" id="UP001519287"/>
    </source>
</evidence>
<feature type="domain" description="Major facilitator superfamily (MFS) profile" evidence="9">
    <location>
        <begin position="20"/>
        <end position="467"/>
    </location>
</feature>
<evidence type="ECO:0000256" key="1">
    <source>
        <dbReference type="ARBA" id="ARBA00004651"/>
    </source>
</evidence>
<name>A0ABS4J899_9BACL</name>
<feature type="transmembrane region" description="Helical" evidence="8">
    <location>
        <begin position="143"/>
        <end position="166"/>
    </location>
</feature>
<comment type="similarity">
    <text evidence="2">Belongs to the major facilitator superfamily. EmrB family.</text>
</comment>
<feature type="transmembrane region" description="Helical" evidence="8">
    <location>
        <begin position="53"/>
        <end position="74"/>
    </location>
</feature>
<feature type="transmembrane region" description="Helical" evidence="8">
    <location>
        <begin position="309"/>
        <end position="327"/>
    </location>
</feature>
<keyword evidence="3" id="KW-0813">Transport</keyword>
<keyword evidence="7 8" id="KW-0472">Membrane</keyword>
<feature type="transmembrane region" description="Helical" evidence="8">
    <location>
        <begin position="363"/>
        <end position="382"/>
    </location>
</feature>
<evidence type="ECO:0000256" key="2">
    <source>
        <dbReference type="ARBA" id="ARBA00008537"/>
    </source>
</evidence>
<dbReference type="Gene3D" id="1.20.1720.10">
    <property type="entry name" value="Multidrug resistance protein D"/>
    <property type="match status" value="1"/>
</dbReference>
<feature type="transmembrane region" description="Helical" evidence="8">
    <location>
        <begin position="275"/>
        <end position="297"/>
    </location>
</feature>
<evidence type="ECO:0000256" key="6">
    <source>
        <dbReference type="ARBA" id="ARBA00022989"/>
    </source>
</evidence>
<feature type="transmembrane region" description="Helical" evidence="8">
    <location>
        <begin position="403"/>
        <end position="423"/>
    </location>
</feature>
<dbReference type="PANTHER" id="PTHR42718">
    <property type="entry name" value="MAJOR FACILITATOR SUPERFAMILY MULTIDRUG TRANSPORTER MFSC"/>
    <property type="match status" value="1"/>
</dbReference>
<dbReference type="InterPro" id="IPR011701">
    <property type="entry name" value="MFS"/>
</dbReference>
<dbReference type="InterPro" id="IPR004638">
    <property type="entry name" value="EmrB-like"/>
</dbReference>
<evidence type="ECO:0000256" key="4">
    <source>
        <dbReference type="ARBA" id="ARBA00022475"/>
    </source>
</evidence>
<feature type="transmembrane region" description="Helical" evidence="8">
    <location>
        <begin position="86"/>
        <end position="105"/>
    </location>
</feature>
<feature type="transmembrane region" description="Helical" evidence="8">
    <location>
        <begin position="111"/>
        <end position="136"/>
    </location>
</feature>
<keyword evidence="4" id="KW-1003">Cell membrane</keyword>
<evidence type="ECO:0000256" key="5">
    <source>
        <dbReference type="ARBA" id="ARBA00022692"/>
    </source>
</evidence>
<dbReference type="InterPro" id="IPR036259">
    <property type="entry name" value="MFS_trans_sf"/>
</dbReference>
<sequence>MHEQAAAKPDTFSLKAILPTLLAIAIGMFVVMLDGTIMNVAIPKLVNEFDTSLQHIQWVITCYTLALSAVIPLAGWFSDRFSAKRMFLFSIVMFVIGSVLCSLAQTADQLIVFRIIQGLGGGMVAPIGIAMTFTLAPPEKRGAIMGVMGAPMLLAPILGPVLSGWLIDYVNWQWIFLINVPVGIIAFVMGRKYLRPSNPSKQMKLDIKGALLAPIAFGSLVFAVHEGGTNGWGSVVTISTLVIGLIALILFIFVELKQKQPLLELRAFRSGSFTLGITLSWVNMVALFGSILLFSLYLQQVKGLSAFDAGLMVIPQAILSTIGIIVGGKLFDKFGIRPVAIIGVASTACSLFAMTQIGANTSTVYIVACLAFLGLGQGLTMMQMNTHVLNSAPKDLVSRVTPITSSAQQIVVSFGITIVMAMLTNQLSLNDHTLPGMAQAFSHTFFVTLGLAIVGLLLTLFIPNRKTGK</sequence>
<gene>
    <name evidence="10" type="ORF">J2Z66_007713</name>
</gene>
<evidence type="ECO:0000313" key="10">
    <source>
        <dbReference type="EMBL" id="MBP1996069.1"/>
    </source>
</evidence>
<evidence type="ECO:0000256" key="7">
    <source>
        <dbReference type="ARBA" id="ARBA00023136"/>
    </source>
</evidence>
<protein>
    <submittedName>
        <fullName evidence="10">EmrB/QacA subfamily drug resistance transporter</fullName>
    </submittedName>
</protein>
<accession>A0ABS4J899</accession>
<comment type="caution">
    <text evidence="10">The sequence shown here is derived from an EMBL/GenBank/DDBJ whole genome shotgun (WGS) entry which is preliminary data.</text>
</comment>
<evidence type="ECO:0000259" key="9">
    <source>
        <dbReference type="PROSITE" id="PS50850"/>
    </source>
</evidence>
<dbReference type="PRINTS" id="PR01036">
    <property type="entry name" value="TCRTETB"/>
</dbReference>
<dbReference type="NCBIfam" id="TIGR00711">
    <property type="entry name" value="efflux_EmrB"/>
    <property type="match status" value="1"/>
</dbReference>
<dbReference type="InterPro" id="IPR020846">
    <property type="entry name" value="MFS_dom"/>
</dbReference>